<organism evidence="2 3">
    <name type="scientific">Pedobacter xixiisoli</name>
    <dbReference type="NCBI Taxonomy" id="1476464"/>
    <lineage>
        <taxon>Bacteria</taxon>
        <taxon>Pseudomonadati</taxon>
        <taxon>Bacteroidota</taxon>
        <taxon>Sphingobacteriia</taxon>
        <taxon>Sphingobacteriales</taxon>
        <taxon>Sphingobacteriaceae</taxon>
        <taxon>Pedobacter</taxon>
    </lineage>
</organism>
<dbReference type="EMBL" id="OCMT01000003">
    <property type="protein sequence ID" value="SOD17386.1"/>
    <property type="molecule type" value="Genomic_DNA"/>
</dbReference>
<dbReference type="Pfam" id="PF13852">
    <property type="entry name" value="DUF4197"/>
    <property type="match status" value="1"/>
</dbReference>
<protein>
    <recommendedName>
        <fullName evidence="4">DUF4197 domain-containing protein</fullName>
    </recommendedName>
</protein>
<dbReference type="InterPro" id="IPR025245">
    <property type="entry name" value="DUF4197"/>
</dbReference>
<evidence type="ECO:0000256" key="1">
    <source>
        <dbReference type="SAM" id="SignalP"/>
    </source>
</evidence>
<sequence length="246" mass="26262">MKRTGLFLLTASALCFSGCDAQSQSKLGNILGQVATGAKGTPTSLEIGSALKQALEIGTSAGADRLSAKDGFFGNMAIKILFPTEAQKVEKTLRSVGLNSLADNVILSLNRAAEDAAKEAKPIFVSAIKQMTITDATNILLGNKDAATTYFKRVTTAQLMERFSPVISNSLSKVGATKYWTDAAAAYNKIPLVKPVNTNLTQYVAEKAIEGMFVQVAQEELKIRDNIGARSSSLLQKVFGYADTKK</sequence>
<name>A0A286A674_9SPHI</name>
<evidence type="ECO:0000313" key="3">
    <source>
        <dbReference type="Proteomes" id="UP000219281"/>
    </source>
</evidence>
<evidence type="ECO:0008006" key="4">
    <source>
        <dbReference type="Google" id="ProtNLM"/>
    </source>
</evidence>
<dbReference type="OrthoDB" id="5292580at2"/>
<gene>
    <name evidence="2" type="ORF">SAMN06297358_2518</name>
</gene>
<proteinExistence type="predicted"/>
<feature type="signal peptide" evidence="1">
    <location>
        <begin position="1"/>
        <end position="21"/>
    </location>
</feature>
<dbReference type="RefSeq" id="WP_097132371.1">
    <property type="nucleotide sequence ID" value="NZ_OCMT01000003.1"/>
</dbReference>
<keyword evidence="3" id="KW-1185">Reference proteome</keyword>
<dbReference type="AlphaFoldDB" id="A0A286A674"/>
<keyword evidence="1" id="KW-0732">Signal</keyword>
<dbReference type="Proteomes" id="UP000219281">
    <property type="component" value="Unassembled WGS sequence"/>
</dbReference>
<accession>A0A286A674</accession>
<feature type="chain" id="PRO_5013284390" description="DUF4197 domain-containing protein" evidence="1">
    <location>
        <begin position="22"/>
        <end position="246"/>
    </location>
</feature>
<reference evidence="3" key="1">
    <citation type="submission" date="2017-09" db="EMBL/GenBank/DDBJ databases">
        <authorList>
            <person name="Varghese N."/>
            <person name="Submissions S."/>
        </authorList>
    </citation>
    <scope>NUCLEOTIDE SEQUENCE [LARGE SCALE GENOMIC DNA]</scope>
    <source>
        <strain evidence="3">CGMCC 1.12803</strain>
    </source>
</reference>
<evidence type="ECO:0000313" key="2">
    <source>
        <dbReference type="EMBL" id="SOD17386.1"/>
    </source>
</evidence>